<dbReference type="PRINTS" id="PR00981">
    <property type="entry name" value="TRNASYNTHSER"/>
</dbReference>
<dbReference type="AlphaFoldDB" id="A0A9P6DY91"/>
<dbReference type="OrthoDB" id="10264585at2759"/>
<evidence type="ECO:0000259" key="12">
    <source>
        <dbReference type="PROSITE" id="PS50862"/>
    </source>
</evidence>
<evidence type="ECO:0000256" key="7">
    <source>
        <dbReference type="ARBA" id="ARBA00034892"/>
    </source>
</evidence>
<dbReference type="InterPro" id="IPR006195">
    <property type="entry name" value="aa-tRNA-synth_II"/>
</dbReference>
<feature type="domain" description="Aminoacyl-transfer RNA synthetases class-II family profile" evidence="12">
    <location>
        <begin position="172"/>
        <end position="466"/>
    </location>
</feature>
<feature type="region of interest" description="Disordered" evidence="11">
    <location>
        <begin position="242"/>
        <end position="262"/>
    </location>
</feature>
<dbReference type="PIRSF" id="PIRSF001529">
    <property type="entry name" value="Ser-tRNA-synth_IIa"/>
    <property type="match status" value="1"/>
</dbReference>
<feature type="binding site" evidence="8">
    <location>
        <position position="328"/>
    </location>
    <ligand>
        <name>L-serine</name>
        <dbReference type="ChEBI" id="CHEBI:33384"/>
    </ligand>
</feature>
<accession>A0A9P6DY91</accession>
<proteinExistence type="predicted"/>
<dbReference type="InterPro" id="IPR045864">
    <property type="entry name" value="aa-tRNA-synth_II/BPL/LPL"/>
</dbReference>
<evidence type="ECO:0000256" key="8">
    <source>
        <dbReference type="PIRSR" id="PIRSR001529-1"/>
    </source>
</evidence>
<organism evidence="13 14">
    <name type="scientific">Hydnum rufescens UP504</name>
    <dbReference type="NCBI Taxonomy" id="1448309"/>
    <lineage>
        <taxon>Eukaryota</taxon>
        <taxon>Fungi</taxon>
        <taxon>Dikarya</taxon>
        <taxon>Basidiomycota</taxon>
        <taxon>Agaricomycotina</taxon>
        <taxon>Agaricomycetes</taxon>
        <taxon>Cantharellales</taxon>
        <taxon>Hydnaceae</taxon>
        <taxon>Hydnum</taxon>
    </lineage>
</organism>
<keyword evidence="14" id="KW-1185">Reference proteome</keyword>
<evidence type="ECO:0000256" key="10">
    <source>
        <dbReference type="SAM" id="Coils"/>
    </source>
</evidence>
<keyword evidence="2" id="KW-0436">Ligase</keyword>
<feature type="binding site" evidence="9">
    <location>
        <begin position="321"/>
        <end position="324"/>
    </location>
    <ligand>
        <name>ATP</name>
        <dbReference type="ChEBI" id="CHEBI:30616"/>
    </ligand>
</feature>
<sequence>MYTRPRQTLLWATKTIIRQSSTSSSNASSLPRPRLNYRDISQKSEAKIQNAILRRSNITADIVLEISRLYNLSNETSRQLNLKRAERGPLGHAIKLAKDDSERALALERAQALKETIHRLEKELETIEGQLFPLAESLPNDTHPSAPIGSGSAAIIVSTHGPRPIPASPLRDHVHVGRELDLIDMESAATVTGSSWYYLKNEGALLELALTNYAMSIALKAGFTPVMTPDVVKVDIARRCGFHPRDESGNGGPSQNYHLERRRPEEPELVLAGTAEIPLAGLLARRTLEEKGLPIMFAGLGRAFRSEAGARGVDTRGLYRVHQFSKVELFAVTKQEESDRMMEQMAAIQQEIFGGLNIPFRVLDMPTEDLGASAYRKYDMEAWMPGRGSWGEISSTSNCTEYQSRRLHIVYKPSRPDDTAGPLPFAHTLNGTAAAIPRLIVALLENGARIENDIIVGIDLPLVLRPFWLGGVNSGKIHFI</sequence>
<keyword evidence="5" id="KW-0030">Aminoacyl-tRNA synthetase</keyword>
<dbReference type="InterPro" id="IPR010978">
    <property type="entry name" value="tRNA-bd_arm"/>
</dbReference>
<name>A0A9P6DY91_9AGAM</name>
<evidence type="ECO:0000256" key="2">
    <source>
        <dbReference type="ARBA" id="ARBA00022598"/>
    </source>
</evidence>
<feature type="binding site" evidence="8">
    <location>
        <position position="274"/>
    </location>
    <ligand>
        <name>L-serine</name>
        <dbReference type="ChEBI" id="CHEBI:33384"/>
    </ligand>
</feature>
<feature type="binding site" evidence="9">
    <location>
        <begin position="305"/>
        <end position="307"/>
    </location>
    <ligand>
        <name>ATP</name>
        <dbReference type="ChEBI" id="CHEBI:30616"/>
    </ligand>
</feature>
<reference evidence="13" key="1">
    <citation type="journal article" date="2020" name="Nat. Commun.">
        <title>Large-scale genome sequencing of mycorrhizal fungi provides insights into the early evolution of symbiotic traits.</title>
        <authorList>
            <person name="Miyauchi S."/>
            <person name="Kiss E."/>
            <person name="Kuo A."/>
            <person name="Drula E."/>
            <person name="Kohler A."/>
            <person name="Sanchez-Garcia M."/>
            <person name="Morin E."/>
            <person name="Andreopoulos B."/>
            <person name="Barry K.W."/>
            <person name="Bonito G."/>
            <person name="Buee M."/>
            <person name="Carver A."/>
            <person name="Chen C."/>
            <person name="Cichocki N."/>
            <person name="Clum A."/>
            <person name="Culley D."/>
            <person name="Crous P.W."/>
            <person name="Fauchery L."/>
            <person name="Girlanda M."/>
            <person name="Hayes R.D."/>
            <person name="Keri Z."/>
            <person name="LaButti K."/>
            <person name="Lipzen A."/>
            <person name="Lombard V."/>
            <person name="Magnuson J."/>
            <person name="Maillard F."/>
            <person name="Murat C."/>
            <person name="Nolan M."/>
            <person name="Ohm R.A."/>
            <person name="Pangilinan J."/>
            <person name="Pereira M.F."/>
            <person name="Perotto S."/>
            <person name="Peter M."/>
            <person name="Pfister S."/>
            <person name="Riley R."/>
            <person name="Sitrit Y."/>
            <person name="Stielow J.B."/>
            <person name="Szollosi G."/>
            <person name="Zifcakova L."/>
            <person name="Stursova M."/>
            <person name="Spatafora J.W."/>
            <person name="Tedersoo L."/>
            <person name="Vaario L.M."/>
            <person name="Yamada A."/>
            <person name="Yan M."/>
            <person name="Wang P."/>
            <person name="Xu J."/>
            <person name="Bruns T."/>
            <person name="Baldrian P."/>
            <person name="Vilgalys R."/>
            <person name="Dunand C."/>
            <person name="Henrissat B."/>
            <person name="Grigoriev I.V."/>
            <person name="Hibbett D."/>
            <person name="Nagy L.G."/>
            <person name="Martin F.M."/>
        </authorList>
    </citation>
    <scope>NUCLEOTIDE SEQUENCE</scope>
    <source>
        <strain evidence="13">UP504</strain>
    </source>
</reference>
<keyword evidence="3" id="KW-0547">Nucleotide-binding</keyword>
<evidence type="ECO:0000313" key="13">
    <source>
        <dbReference type="EMBL" id="KAF9514675.1"/>
    </source>
</evidence>
<dbReference type="InterPro" id="IPR002317">
    <property type="entry name" value="Ser-tRNA-ligase_type_1"/>
</dbReference>
<dbReference type="GO" id="GO:0006434">
    <property type="term" value="P:seryl-tRNA aminoacylation"/>
    <property type="evidence" value="ECO:0007669"/>
    <property type="project" value="InterPro"/>
</dbReference>
<keyword evidence="4 9" id="KW-0067">ATP-binding</keyword>
<dbReference type="PROSITE" id="PS50862">
    <property type="entry name" value="AA_TRNA_LIGASE_II"/>
    <property type="match status" value="1"/>
</dbReference>
<dbReference type="PANTHER" id="PTHR11778">
    <property type="entry name" value="SERYL-TRNA SYNTHETASE"/>
    <property type="match status" value="1"/>
</dbReference>
<dbReference type="SUPFAM" id="SSF55681">
    <property type="entry name" value="Class II aaRS and biotin synthetases"/>
    <property type="match status" value="1"/>
</dbReference>
<feature type="coiled-coil region" evidence="10">
    <location>
        <begin position="103"/>
        <end position="130"/>
    </location>
</feature>
<evidence type="ECO:0000256" key="4">
    <source>
        <dbReference type="ARBA" id="ARBA00022840"/>
    </source>
</evidence>
<dbReference type="InterPro" id="IPR002314">
    <property type="entry name" value="aa-tRNA-synt_IIb"/>
</dbReference>
<dbReference type="Gene3D" id="3.30.930.10">
    <property type="entry name" value="Bira Bifunctional Protein, Domain 2"/>
    <property type="match status" value="1"/>
</dbReference>
<evidence type="ECO:0000256" key="6">
    <source>
        <dbReference type="ARBA" id="ARBA00031113"/>
    </source>
</evidence>
<protein>
    <recommendedName>
        <fullName evidence="1">serine--tRNA ligase</fullName>
        <ecNumber evidence="1">6.1.1.11</ecNumber>
    </recommendedName>
    <alternativeName>
        <fullName evidence="6">Seryl-tRNA synthetase</fullName>
    </alternativeName>
    <alternativeName>
        <fullName evidence="7">Seryl-tRNA(Ser) synthetase</fullName>
    </alternativeName>
</protein>
<dbReference type="EMBL" id="MU128958">
    <property type="protein sequence ID" value="KAF9514675.1"/>
    <property type="molecule type" value="Genomic_DNA"/>
</dbReference>
<keyword evidence="10" id="KW-0175">Coiled coil</keyword>
<evidence type="ECO:0000313" key="14">
    <source>
        <dbReference type="Proteomes" id="UP000886523"/>
    </source>
</evidence>
<dbReference type="GO" id="GO:0004828">
    <property type="term" value="F:serine-tRNA ligase activity"/>
    <property type="evidence" value="ECO:0007669"/>
    <property type="project" value="UniProtKB-EC"/>
</dbReference>
<dbReference type="Pfam" id="PF00587">
    <property type="entry name" value="tRNA-synt_2b"/>
    <property type="match status" value="1"/>
</dbReference>
<evidence type="ECO:0000256" key="3">
    <source>
        <dbReference type="ARBA" id="ARBA00022741"/>
    </source>
</evidence>
<gene>
    <name evidence="13" type="ORF">BS47DRAFT_1342820</name>
</gene>
<dbReference type="Proteomes" id="UP000886523">
    <property type="component" value="Unassembled WGS sequence"/>
</dbReference>
<feature type="binding site" evidence="9">
    <location>
        <begin position="392"/>
        <end position="395"/>
    </location>
    <ligand>
        <name>ATP</name>
        <dbReference type="ChEBI" id="CHEBI:30616"/>
    </ligand>
</feature>
<evidence type="ECO:0000256" key="5">
    <source>
        <dbReference type="ARBA" id="ARBA00023146"/>
    </source>
</evidence>
<evidence type="ECO:0000256" key="9">
    <source>
        <dbReference type="PIRSR" id="PIRSR001529-2"/>
    </source>
</evidence>
<evidence type="ECO:0000256" key="11">
    <source>
        <dbReference type="SAM" id="MobiDB-lite"/>
    </source>
</evidence>
<feature type="site" description="Important for serine binding" evidence="8">
    <location>
        <position position="432"/>
    </location>
</feature>
<feature type="binding site" evidence="8">
    <location>
        <position position="305"/>
    </location>
    <ligand>
        <name>L-serine</name>
        <dbReference type="ChEBI" id="CHEBI:33384"/>
    </ligand>
</feature>
<dbReference type="NCBIfam" id="TIGR00414">
    <property type="entry name" value="serS"/>
    <property type="match status" value="1"/>
</dbReference>
<dbReference type="SUPFAM" id="SSF46589">
    <property type="entry name" value="tRNA-binding arm"/>
    <property type="match status" value="1"/>
</dbReference>
<evidence type="ECO:0000256" key="1">
    <source>
        <dbReference type="ARBA" id="ARBA00012840"/>
    </source>
</evidence>
<dbReference type="GO" id="GO:0005524">
    <property type="term" value="F:ATP binding"/>
    <property type="evidence" value="ECO:0007669"/>
    <property type="project" value="UniProtKB-KW"/>
</dbReference>
<comment type="caution">
    <text evidence="13">The sequence shown here is derived from an EMBL/GenBank/DDBJ whole genome shotgun (WGS) entry which is preliminary data.</text>
</comment>
<feature type="binding site" evidence="8">
    <location>
        <position position="430"/>
    </location>
    <ligand>
        <name>L-serine</name>
        <dbReference type="ChEBI" id="CHEBI:33384"/>
    </ligand>
</feature>
<dbReference type="EC" id="6.1.1.11" evidence="1"/>